<evidence type="ECO:0000256" key="1">
    <source>
        <dbReference type="SAM" id="MobiDB-lite"/>
    </source>
</evidence>
<evidence type="ECO:0000313" key="2">
    <source>
        <dbReference type="EMBL" id="KAJ8440965.1"/>
    </source>
</evidence>
<gene>
    <name evidence="2" type="ORF">Cgig2_019994</name>
</gene>
<evidence type="ECO:0000313" key="3">
    <source>
        <dbReference type="Proteomes" id="UP001153076"/>
    </source>
</evidence>
<feature type="region of interest" description="Disordered" evidence="1">
    <location>
        <begin position="53"/>
        <end position="95"/>
    </location>
</feature>
<organism evidence="2 3">
    <name type="scientific">Carnegiea gigantea</name>
    <dbReference type="NCBI Taxonomy" id="171969"/>
    <lineage>
        <taxon>Eukaryota</taxon>
        <taxon>Viridiplantae</taxon>
        <taxon>Streptophyta</taxon>
        <taxon>Embryophyta</taxon>
        <taxon>Tracheophyta</taxon>
        <taxon>Spermatophyta</taxon>
        <taxon>Magnoliopsida</taxon>
        <taxon>eudicotyledons</taxon>
        <taxon>Gunneridae</taxon>
        <taxon>Pentapetalae</taxon>
        <taxon>Caryophyllales</taxon>
        <taxon>Cactineae</taxon>
        <taxon>Cactaceae</taxon>
        <taxon>Cactoideae</taxon>
        <taxon>Echinocereeae</taxon>
        <taxon>Carnegiea</taxon>
    </lineage>
</organism>
<reference evidence="2" key="1">
    <citation type="submission" date="2022-04" db="EMBL/GenBank/DDBJ databases">
        <title>Carnegiea gigantea Genome sequencing and assembly v2.</title>
        <authorList>
            <person name="Copetti D."/>
            <person name="Sanderson M.J."/>
            <person name="Burquez A."/>
            <person name="Wojciechowski M.F."/>
        </authorList>
    </citation>
    <scope>NUCLEOTIDE SEQUENCE</scope>
    <source>
        <strain evidence="2">SGP5-SGP5p</strain>
        <tissue evidence="2">Aerial part</tissue>
    </source>
</reference>
<accession>A0A9Q1KDI5</accession>
<dbReference type="EMBL" id="JAKOGI010000180">
    <property type="protein sequence ID" value="KAJ8440965.1"/>
    <property type="molecule type" value="Genomic_DNA"/>
</dbReference>
<keyword evidence="3" id="KW-1185">Reference proteome</keyword>
<proteinExistence type="predicted"/>
<protein>
    <submittedName>
        <fullName evidence="2">Uncharacterized protein</fullName>
    </submittedName>
</protein>
<comment type="caution">
    <text evidence="2">The sequence shown here is derived from an EMBL/GenBank/DDBJ whole genome shotgun (WGS) entry which is preliminary data.</text>
</comment>
<dbReference type="AlphaFoldDB" id="A0A9Q1KDI5"/>
<sequence>MATFFYPTLALDQCLLRHRSPSLRLKSAGTTSQNCNPDEEPPFLALLNASRHQLSTKPTNKPRQRVDRPPSIRLMPPTRATRYPCGGASEEVKGIGGKKTNKKRFLEATRDSHAPPFLAIMIGQGKSFLIDEAVEGMWGFLGPNLWVSVLWIRASSELHIKALET</sequence>
<dbReference type="Proteomes" id="UP001153076">
    <property type="component" value="Unassembled WGS sequence"/>
</dbReference>
<name>A0A9Q1KDI5_9CARY</name>